<evidence type="ECO:0000256" key="3">
    <source>
        <dbReference type="ARBA" id="ARBA00022737"/>
    </source>
</evidence>
<reference evidence="11" key="1">
    <citation type="submission" date="2012-02" db="EMBL/GenBank/DDBJ databases">
        <title>The complete genome of Frateuria aurantia DSM 6220.</title>
        <authorList>
            <consortium name="US DOE Joint Genome Institute (JGI-PGF)"/>
            <person name="Lucas S."/>
            <person name="Copeland A."/>
            <person name="Lapidus A."/>
            <person name="Glavina del Rio T."/>
            <person name="Dalin E."/>
            <person name="Tice H."/>
            <person name="Bruce D."/>
            <person name="Goodwin L."/>
            <person name="Pitluck S."/>
            <person name="Peters L."/>
            <person name="Ovchinnikova G."/>
            <person name="Teshima H."/>
            <person name="Kyrpides N."/>
            <person name="Mavromatis K."/>
            <person name="Ivanova N."/>
            <person name="Brettin T."/>
            <person name="Detter J.C."/>
            <person name="Han C."/>
            <person name="Larimer F."/>
            <person name="Land M."/>
            <person name="Hauser L."/>
            <person name="Markowitz V."/>
            <person name="Cheng J.-F."/>
            <person name="Hugenholtz P."/>
            <person name="Woyke T."/>
            <person name="Wu D."/>
            <person name="Brambilla E."/>
            <person name="Klenk H.-P."/>
            <person name="Eisen J.A."/>
        </authorList>
    </citation>
    <scope>NUCLEOTIDE SEQUENCE</scope>
    <source>
        <strain evidence="11">DSM 6220</strain>
    </source>
</reference>
<gene>
    <name evidence="8" type="primary">glnD</name>
    <name evidence="11" type="ordered locus">Fraau_0725</name>
</gene>
<organism evidence="11 12">
    <name type="scientific">Frateuria aurantia (strain ATCC 33424 / DSM 6220 / KCTC 2777 / LMG 1558 / NBRC 3245 / NCIMB 13370)</name>
    <name type="common">Acetobacter aurantius</name>
    <dbReference type="NCBI Taxonomy" id="767434"/>
    <lineage>
        <taxon>Bacteria</taxon>
        <taxon>Pseudomonadati</taxon>
        <taxon>Pseudomonadota</taxon>
        <taxon>Gammaproteobacteria</taxon>
        <taxon>Lysobacterales</taxon>
        <taxon>Rhodanobacteraceae</taxon>
        <taxon>Frateuria</taxon>
    </lineage>
</organism>
<dbReference type="STRING" id="767434.Fraau_0725"/>
<evidence type="ECO:0000256" key="5">
    <source>
        <dbReference type="ARBA" id="ARBA00022842"/>
    </source>
</evidence>
<dbReference type="InterPro" id="IPR002912">
    <property type="entry name" value="ACT_dom"/>
</dbReference>
<keyword evidence="2 8" id="KW-0548">Nucleotidyltransferase</keyword>
<dbReference type="PIRSF" id="PIRSF006288">
    <property type="entry name" value="PII_uridyltransf"/>
    <property type="match status" value="1"/>
</dbReference>
<evidence type="ECO:0000313" key="11">
    <source>
        <dbReference type="EMBL" id="AFC85198.1"/>
    </source>
</evidence>
<accession>H8KZ94</accession>
<dbReference type="CDD" id="cd04899">
    <property type="entry name" value="ACT_ACR-UUR-like_2"/>
    <property type="match status" value="1"/>
</dbReference>
<feature type="region of interest" description="Uridylyltransferase" evidence="8">
    <location>
        <begin position="1"/>
        <end position="345"/>
    </location>
</feature>
<dbReference type="Pfam" id="PF01909">
    <property type="entry name" value="NTP_transf_2"/>
    <property type="match status" value="1"/>
</dbReference>
<feature type="domain" description="HD" evidence="10">
    <location>
        <begin position="463"/>
        <end position="585"/>
    </location>
</feature>
<dbReference type="AlphaFoldDB" id="H8KZ94"/>
<dbReference type="CDD" id="cd05401">
    <property type="entry name" value="NT_GlnE_GlnD_like"/>
    <property type="match status" value="1"/>
</dbReference>
<evidence type="ECO:0000256" key="8">
    <source>
        <dbReference type="HAMAP-Rule" id="MF_00277"/>
    </source>
</evidence>
<comment type="catalytic activity">
    <reaction evidence="7">
        <text>guanosine 3',5'-bis(diphosphate) + H2O = GDP + diphosphate + H(+)</text>
        <dbReference type="Rhea" id="RHEA:14253"/>
        <dbReference type="ChEBI" id="CHEBI:15377"/>
        <dbReference type="ChEBI" id="CHEBI:15378"/>
        <dbReference type="ChEBI" id="CHEBI:33019"/>
        <dbReference type="ChEBI" id="CHEBI:58189"/>
        <dbReference type="ChEBI" id="CHEBI:77828"/>
        <dbReference type="EC" id="3.1.7.2"/>
    </reaction>
</comment>
<dbReference type="InterPro" id="IPR043519">
    <property type="entry name" value="NT_sf"/>
</dbReference>
<dbReference type="HAMAP" id="MF_00277">
    <property type="entry name" value="PII_uridylyl_transf"/>
    <property type="match status" value="1"/>
</dbReference>
<evidence type="ECO:0000256" key="4">
    <source>
        <dbReference type="ARBA" id="ARBA00022801"/>
    </source>
</evidence>
<dbReference type="CDD" id="cd04900">
    <property type="entry name" value="ACT_UUR-like_1"/>
    <property type="match status" value="1"/>
</dbReference>
<evidence type="ECO:0000256" key="6">
    <source>
        <dbReference type="ARBA" id="ARBA00023268"/>
    </source>
</evidence>
<dbReference type="GO" id="GO:0006808">
    <property type="term" value="P:regulation of nitrogen utilization"/>
    <property type="evidence" value="ECO:0007669"/>
    <property type="project" value="UniProtKB-UniRule"/>
</dbReference>
<dbReference type="Pfam" id="PF01842">
    <property type="entry name" value="ACT"/>
    <property type="match status" value="1"/>
</dbReference>
<comment type="activity regulation">
    <text evidence="8">Uridylyltransferase (UTase) activity is inhibited by glutamine, while glutamine activates uridylyl-removing (UR) activity.</text>
</comment>
<dbReference type="InterPro" id="IPR006674">
    <property type="entry name" value="HD_domain"/>
</dbReference>
<evidence type="ECO:0000256" key="7">
    <source>
        <dbReference type="ARBA" id="ARBA00047968"/>
    </source>
</evidence>
<comment type="catalytic activity">
    <reaction evidence="8">
        <text>[protein-PII]-L-tyrosine + UTP = [protein-PII]-uridylyl-L-tyrosine + diphosphate</text>
        <dbReference type="Rhea" id="RHEA:13673"/>
        <dbReference type="Rhea" id="RHEA-COMP:12147"/>
        <dbReference type="Rhea" id="RHEA-COMP:12148"/>
        <dbReference type="ChEBI" id="CHEBI:33019"/>
        <dbReference type="ChEBI" id="CHEBI:46398"/>
        <dbReference type="ChEBI" id="CHEBI:46858"/>
        <dbReference type="ChEBI" id="CHEBI:90602"/>
        <dbReference type="EC" id="2.7.7.59"/>
    </reaction>
</comment>
<dbReference type="PROSITE" id="PS51671">
    <property type="entry name" value="ACT"/>
    <property type="match status" value="2"/>
</dbReference>
<dbReference type="PANTHER" id="PTHR47320:SF1">
    <property type="entry name" value="BIFUNCTIONAL URIDYLYLTRANSFERASE_URIDYLYL-REMOVING ENZYME"/>
    <property type="match status" value="1"/>
</dbReference>
<dbReference type="Pfam" id="PF01966">
    <property type="entry name" value="HD"/>
    <property type="match status" value="1"/>
</dbReference>
<comment type="similarity">
    <text evidence="8">Belongs to the GlnD family.</text>
</comment>
<comment type="domain">
    <text evidence="8">Has four distinct domains: an N-terminal nucleotidyltransferase (NT) domain responsible for UTase activity, a central HD domain that encodes UR activity, and two C-terminal ACT domains that seem to have a role in glutamine sensing.</text>
</comment>
<evidence type="ECO:0000259" key="10">
    <source>
        <dbReference type="PROSITE" id="PS51831"/>
    </source>
</evidence>
<dbReference type="EMBL" id="CP003350">
    <property type="protein sequence ID" value="AFC85198.1"/>
    <property type="molecule type" value="Genomic_DNA"/>
</dbReference>
<feature type="domain" description="ACT" evidence="9">
    <location>
        <begin position="704"/>
        <end position="788"/>
    </location>
</feature>
<keyword evidence="1 8" id="KW-0808">Transferase</keyword>
<evidence type="ECO:0000313" key="12">
    <source>
        <dbReference type="Proteomes" id="UP000005234"/>
    </source>
</evidence>
<dbReference type="InterPro" id="IPR010043">
    <property type="entry name" value="UTase/UR"/>
</dbReference>
<feature type="region of interest" description="Uridylyl-removing" evidence="8">
    <location>
        <begin position="345"/>
        <end position="703"/>
    </location>
</feature>
<comment type="cofactor">
    <cofactor evidence="8">
        <name>Mg(2+)</name>
        <dbReference type="ChEBI" id="CHEBI:18420"/>
    </cofactor>
</comment>
<evidence type="ECO:0000256" key="2">
    <source>
        <dbReference type="ARBA" id="ARBA00022695"/>
    </source>
</evidence>
<dbReference type="GO" id="GO:0008893">
    <property type="term" value="F:guanosine-3',5'-bis(diphosphate) 3'-diphosphatase activity"/>
    <property type="evidence" value="ECO:0007669"/>
    <property type="project" value="UniProtKB-EC"/>
</dbReference>
<dbReference type="RefSeq" id="WP_014402204.1">
    <property type="nucleotide sequence ID" value="NC_017033.1"/>
</dbReference>
<dbReference type="NCBIfam" id="TIGR01693">
    <property type="entry name" value="UTase_glnD"/>
    <property type="match status" value="1"/>
</dbReference>
<dbReference type="InterPro" id="IPR002934">
    <property type="entry name" value="Polymerase_NTP_transf_dom"/>
</dbReference>
<dbReference type="PROSITE" id="PS51831">
    <property type="entry name" value="HD"/>
    <property type="match status" value="1"/>
</dbReference>
<evidence type="ECO:0000259" key="9">
    <source>
        <dbReference type="PROSITE" id="PS51671"/>
    </source>
</evidence>
<keyword evidence="4 8" id="KW-0378">Hydrolase</keyword>
<dbReference type="Pfam" id="PF08335">
    <property type="entry name" value="GlnD_UR_UTase"/>
    <property type="match status" value="1"/>
</dbReference>
<dbReference type="InterPro" id="IPR013546">
    <property type="entry name" value="PII_UdlTrfase/GS_AdlTrfase"/>
</dbReference>
<dbReference type="CDD" id="cd00077">
    <property type="entry name" value="HDc"/>
    <property type="match status" value="1"/>
</dbReference>
<dbReference type="SUPFAM" id="SSF109604">
    <property type="entry name" value="HD-domain/PDEase-like"/>
    <property type="match status" value="1"/>
</dbReference>
<dbReference type="EC" id="3.1.4.-" evidence="8"/>
<comment type="catalytic activity">
    <reaction evidence="8">
        <text>[protein-PII]-uridylyl-L-tyrosine + H2O = [protein-PII]-L-tyrosine + UMP + H(+)</text>
        <dbReference type="Rhea" id="RHEA:48600"/>
        <dbReference type="Rhea" id="RHEA-COMP:12147"/>
        <dbReference type="Rhea" id="RHEA-COMP:12148"/>
        <dbReference type="ChEBI" id="CHEBI:15377"/>
        <dbReference type="ChEBI" id="CHEBI:15378"/>
        <dbReference type="ChEBI" id="CHEBI:46858"/>
        <dbReference type="ChEBI" id="CHEBI:57865"/>
        <dbReference type="ChEBI" id="CHEBI:90602"/>
    </reaction>
</comment>
<dbReference type="GO" id="GO:0008773">
    <property type="term" value="F:[protein-PII] uridylyltransferase activity"/>
    <property type="evidence" value="ECO:0007669"/>
    <property type="project" value="UniProtKB-UniRule"/>
</dbReference>
<protein>
    <recommendedName>
        <fullName evidence="8">Bifunctional uridylyltransferase/uridylyl-removing enzyme</fullName>
        <shortName evidence="8">UTase/UR</shortName>
    </recommendedName>
    <alternativeName>
        <fullName evidence="8">Bifunctional [protein-PII] modification enzyme</fullName>
    </alternativeName>
    <alternativeName>
        <fullName evidence="8">Bifunctional nitrogen sensor protein</fullName>
    </alternativeName>
    <domain>
        <recommendedName>
            <fullName evidence="8">[Protein-PII] uridylyltransferase</fullName>
            <shortName evidence="8">PII uridylyltransferase</shortName>
            <shortName evidence="8">UTase</shortName>
            <ecNumber evidence="8">2.7.7.59</ecNumber>
        </recommendedName>
    </domain>
    <domain>
        <recommendedName>
            <fullName evidence="8">[Protein-PII]-UMP uridylyl-removing enzyme</fullName>
            <shortName evidence="8">UR</shortName>
            <ecNumber evidence="8">3.1.4.-</ecNumber>
        </recommendedName>
    </domain>
</protein>
<dbReference type="GO" id="GO:0008081">
    <property type="term" value="F:phosphoric diester hydrolase activity"/>
    <property type="evidence" value="ECO:0007669"/>
    <property type="project" value="UniProtKB-UniRule"/>
</dbReference>
<dbReference type="SUPFAM" id="SSF81301">
    <property type="entry name" value="Nucleotidyltransferase"/>
    <property type="match status" value="1"/>
</dbReference>
<feature type="domain" description="ACT" evidence="9">
    <location>
        <begin position="810"/>
        <end position="882"/>
    </location>
</feature>
<dbReference type="OrthoDB" id="9758038at2"/>
<dbReference type="InterPro" id="IPR003607">
    <property type="entry name" value="HD/PDEase_dom"/>
</dbReference>
<name>H8KZ94_FRAAD</name>
<dbReference type="KEGG" id="fau:Fraau_0725"/>
<dbReference type="HOGENOM" id="CLU_012833_0_0_6"/>
<dbReference type="Gene3D" id="1.10.3210.10">
    <property type="entry name" value="Hypothetical protein af1432"/>
    <property type="match status" value="1"/>
</dbReference>
<dbReference type="InterPro" id="IPR045865">
    <property type="entry name" value="ACT-like_dom_sf"/>
</dbReference>
<keyword evidence="3" id="KW-0677">Repeat</keyword>
<dbReference type="Proteomes" id="UP000005234">
    <property type="component" value="Chromosome"/>
</dbReference>
<proteinExistence type="inferred from homology"/>
<keyword evidence="5 8" id="KW-0460">Magnesium</keyword>
<dbReference type="EC" id="2.7.7.59" evidence="8"/>
<keyword evidence="6 8" id="KW-0511">Multifunctional enzyme</keyword>
<dbReference type="SMART" id="SM00471">
    <property type="entry name" value="HDc"/>
    <property type="match status" value="1"/>
</dbReference>
<dbReference type="SUPFAM" id="SSF81593">
    <property type="entry name" value="Nucleotidyltransferase substrate binding subunit/domain"/>
    <property type="match status" value="1"/>
</dbReference>
<evidence type="ECO:0000256" key="1">
    <source>
        <dbReference type="ARBA" id="ARBA00022679"/>
    </source>
</evidence>
<dbReference type="SUPFAM" id="SSF55021">
    <property type="entry name" value="ACT-like"/>
    <property type="match status" value="2"/>
</dbReference>
<comment type="function">
    <text evidence="8">Modifies, by uridylylation and deuridylylation, the PII regulatory proteins (GlnB and homologs), in response to the nitrogen status of the cell that GlnD senses through the glutamine level. Under low glutamine levels, catalyzes the conversion of the PII proteins and UTP to PII-UMP and PPi, while under higher glutamine levels, GlnD hydrolyzes PII-UMP to PII and UMP (deuridylylation). Thus, controls uridylylation state and activity of the PII proteins, and plays an important role in the regulation of nitrogen assimilation and metabolism.</text>
</comment>
<dbReference type="PANTHER" id="PTHR47320">
    <property type="entry name" value="BIFUNCTIONAL URIDYLYLTRANSFERASE/URIDYLYL-REMOVING ENZYME"/>
    <property type="match status" value="1"/>
</dbReference>
<dbReference type="Gene3D" id="3.30.70.260">
    <property type="match status" value="1"/>
</dbReference>
<sequence>MSINELLPASIRVPARLPLPVPRSGVAGEARRALQSWLGDLDRALAQAFAEGMAAGELIALRSAAIDNLLGHVWIACLGEARGVALFATGGYGRGRLFPQSDVDLLILVDHVEPGRGRALEQFLATLWDIGLKIGSAVRDAAQCRELAVADLSVFTSLMDARRIAGDASMATVVESILTAPEIWPARAYLAARMAERDARHARFDDTTYQLEPNLKDGPGGLRTLDALRWMARRLLGESGFEGLVGRGWLDPSERDTLLQSEATLWRIRYALHLEAGRPEERLLFDYQRALARRLGFQDEHSSNLGVEQFMQSYFQAATQVERLGVQLTERFDELFDDPDDRQRLTPDFESRAGRLTLIDPELFIRRPQALIEIFVVRQTWPQVVGLAAETMRRIHQAIAHHGEALAGCPAVLAALMALLRQGPTAVDVLWRMNRFGLLTAILPPLGRVFGRMQYDLFHVYTVDEHTMRVLRNVARFAEPAAAQDFPLAHQLVTRLAKPELLLLAALFHDIAKGRGGDHSVLGEMDAREFCRLAGLEAEDADLVAWLVRWHLLMSATAQRQDITDPQVVQRFANEVMDWERLDHLYLLTVADIIGTSARLWNSWKDRLLRDLYTSAHYVLRSDSEATPHASVRVQSAREQALDRLQSEGLDPASITAVWKDFPAASFLRHKLPQICQQTRAILARDGATPVVDVQPLSVRGCTDLFVYAEDRPGLFAAITAVLDRRRFTVLEARILNSPRGLALDTFLLLDADTQAPATMERAAELRAAIEQALHQPASAKPAQRNLSRHQKYFQSPPRIAFSSMGRLTQLALVCSDRPGLLAAVAQAFEEAGVNVHDARIATFGERVEDFFLVSGRDQAALNLATQESLLHAVLARLGRRR</sequence>
<keyword evidence="12" id="KW-1185">Reference proteome</keyword>
<dbReference type="eggNOG" id="COG2844">
    <property type="taxonomic scope" value="Bacteria"/>
</dbReference>